<protein>
    <submittedName>
        <fullName evidence="2">Uncharacterized protein</fullName>
    </submittedName>
</protein>
<evidence type="ECO:0000313" key="2">
    <source>
        <dbReference type="EMBL" id="QQM47615.1"/>
    </source>
</evidence>
<reference evidence="2 3" key="1">
    <citation type="submission" date="2020-12" db="EMBL/GenBank/DDBJ databases">
        <title>A novel species.</title>
        <authorList>
            <person name="Li K."/>
        </authorList>
    </citation>
    <scope>NUCLEOTIDE SEQUENCE [LARGE SCALE GENOMIC DNA]</scope>
    <source>
        <strain evidence="2 3">ZYC-3</strain>
        <plasmid evidence="2 3">unnamed1</plasmid>
    </source>
</reference>
<dbReference type="Proteomes" id="UP000595636">
    <property type="component" value="Plasmid unnamed1"/>
</dbReference>
<dbReference type="AlphaFoldDB" id="A0A7T7L6Z6"/>
<feature type="region of interest" description="Disordered" evidence="1">
    <location>
        <begin position="65"/>
        <end position="94"/>
    </location>
</feature>
<keyword evidence="3" id="KW-1185">Reference proteome</keyword>
<accession>A0A7T7L6Z6</accession>
<sequence length="94" mass="10065">MNPAGDAHALNRALVSALARRDDVLLLPVLVPAGADIPPVNPLTALLLVLLRQATAERDAYRDWITQDPIPPSDDPLRARAAEAASNLARRDSP</sequence>
<evidence type="ECO:0000313" key="3">
    <source>
        <dbReference type="Proteomes" id="UP000595636"/>
    </source>
</evidence>
<dbReference type="EMBL" id="CP066832">
    <property type="protein sequence ID" value="QQM47615.1"/>
    <property type="molecule type" value="Genomic_DNA"/>
</dbReference>
<organism evidence="2 3">
    <name type="scientific">Streptomyces liliifuscus</name>
    <dbReference type="NCBI Taxonomy" id="2797636"/>
    <lineage>
        <taxon>Bacteria</taxon>
        <taxon>Bacillati</taxon>
        <taxon>Actinomycetota</taxon>
        <taxon>Actinomycetes</taxon>
        <taxon>Kitasatosporales</taxon>
        <taxon>Streptomycetaceae</taxon>
        <taxon>Streptomyces</taxon>
    </lineage>
</organism>
<evidence type="ECO:0000256" key="1">
    <source>
        <dbReference type="SAM" id="MobiDB-lite"/>
    </source>
</evidence>
<dbReference type="KEGG" id="slf:JEQ17_49670"/>
<dbReference type="RefSeq" id="WP_200402309.1">
    <property type="nucleotide sequence ID" value="NZ_CP066832.1"/>
</dbReference>
<proteinExistence type="predicted"/>
<name>A0A7T7L6Z6_9ACTN</name>
<geneLocation type="plasmid" evidence="2 3">
    <name>unnamed1</name>
</geneLocation>
<gene>
    <name evidence="2" type="ORF">JEQ17_49670</name>
</gene>
<keyword evidence="2" id="KW-0614">Plasmid</keyword>